<evidence type="ECO:0000256" key="2">
    <source>
        <dbReference type="ARBA" id="ARBA00023015"/>
    </source>
</evidence>
<comment type="similarity">
    <text evidence="1">Belongs to the LysR transcriptional regulatory family.</text>
</comment>
<organism evidence="6 7">
    <name type="scientific">Burkholderia stabilis</name>
    <dbReference type="NCBI Taxonomy" id="95485"/>
    <lineage>
        <taxon>Bacteria</taxon>
        <taxon>Pseudomonadati</taxon>
        <taxon>Pseudomonadota</taxon>
        <taxon>Betaproteobacteria</taxon>
        <taxon>Burkholderiales</taxon>
        <taxon>Burkholderiaceae</taxon>
        <taxon>Burkholderia</taxon>
        <taxon>Burkholderia cepacia complex</taxon>
    </lineage>
</organism>
<dbReference type="GeneID" id="71052702"/>
<dbReference type="InterPro" id="IPR000847">
    <property type="entry name" value="LysR_HTH_N"/>
</dbReference>
<reference evidence="6 7" key="1">
    <citation type="submission" date="2017-11" db="EMBL/GenBank/DDBJ databases">
        <authorList>
            <person name="Seth-Smith MB H."/>
        </authorList>
    </citation>
    <scope>NUCLEOTIDE SEQUENCE [LARGE SCALE GENOMIC DNA]</scope>
    <source>
        <strain evidence="6">E</strain>
    </source>
</reference>
<proteinExistence type="inferred from homology"/>
<dbReference type="RefSeq" id="WP_163012787.1">
    <property type="nucleotide sequence ID" value="NZ_CADFDZ010000007.1"/>
</dbReference>
<dbReference type="FunFam" id="3.40.190.290:FF:000001">
    <property type="entry name" value="Transcriptional regulator, LysR family"/>
    <property type="match status" value="1"/>
</dbReference>
<dbReference type="EMBL" id="LR025742">
    <property type="protein sequence ID" value="VBB10100.1"/>
    <property type="molecule type" value="Genomic_DNA"/>
</dbReference>
<dbReference type="Gene3D" id="1.10.10.10">
    <property type="entry name" value="Winged helix-like DNA-binding domain superfamily/Winged helix DNA-binding domain"/>
    <property type="match status" value="1"/>
</dbReference>
<accession>A0AAJ5N7K2</accession>
<dbReference type="InterPro" id="IPR005119">
    <property type="entry name" value="LysR_subst-bd"/>
</dbReference>
<evidence type="ECO:0000313" key="7">
    <source>
        <dbReference type="Proteomes" id="UP000268684"/>
    </source>
</evidence>
<evidence type="ECO:0000259" key="5">
    <source>
        <dbReference type="PROSITE" id="PS50931"/>
    </source>
</evidence>
<name>A0AAJ5N7K2_9BURK</name>
<evidence type="ECO:0000256" key="1">
    <source>
        <dbReference type="ARBA" id="ARBA00009437"/>
    </source>
</evidence>
<protein>
    <recommendedName>
        <fullName evidence="5">HTH lysR-type domain-containing protein</fullName>
    </recommendedName>
</protein>
<dbReference type="PANTHER" id="PTHR30537:SF72">
    <property type="entry name" value="LYSR FAMILY TRANSCRIPTIONAL REGULATOR"/>
    <property type="match status" value="1"/>
</dbReference>
<dbReference type="AlphaFoldDB" id="A0AAJ5N7K2"/>
<dbReference type="CDD" id="cd08472">
    <property type="entry name" value="PBP2_CrgA_like_3"/>
    <property type="match status" value="1"/>
</dbReference>
<dbReference type="GO" id="GO:0043565">
    <property type="term" value="F:sequence-specific DNA binding"/>
    <property type="evidence" value="ECO:0007669"/>
    <property type="project" value="TreeGrafter"/>
</dbReference>
<keyword evidence="7" id="KW-1185">Reference proteome</keyword>
<dbReference type="InterPro" id="IPR058163">
    <property type="entry name" value="LysR-type_TF_proteobact-type"/>
</dbReference>
<keyword evidence="4" id="KW-0804">Transcription</keyword>
<dbReference type="Pfam" id="PF03466">
    <property type="entry name" value="LysR_substrate"/>
    <property type="match status" value="1"/>
</dbReference>
<sequence>MDRLRAMRIFVQIVDTGNFSGAAESLGIPAATVTLAVKDLEKTLGVRLLNRTTRSSSLTQDGATYYKVCTRVLAELDEAEALFHDRVNRPQGRLRIDVPPSVGYRILIPNLPKFRDAYPDIQLSIGMSDRPVDLIQDAVDLAIRVGRLEDSSLIARQLGSFEFVICGSPNYFAKNPPPQTLADLSRHQGVRYFSTQTGRQVDWTLEIDGESQALDLIDSVAVNDADAYLQCGLHGLGLIMAPRFMAEPHLAKGELIEVLSGLEPKHMPVSVVYLQDTTRSPRIRSFVDWVAGVFASILPAGPRK</sequence>
<gene>
    <name evidence="6" type="primary">dmlR_26</name>
    <name evidence="6" type="ORF">BSTAB16_0201</name>
</gene>
<evidence type="ECO:0000256" key="4">
    <source>
        <dbReference type="ARBA" id="ARBA00023163"/>
    </source>
</evidence>
<keyword evidence="3" id="KW-0238">DNA-binding</keyword>
<evidence type="ECO:0000256" key="3">
    <source>
        <dbReference type="ARBA" id="ARBA00023125"/>
    </source>
</evidence>
<dbReference type="SUPFAM" id="SSF53850">
    <property type="entry name" value="Periplasmic binding protein-like II"/>
    <property type="match status" value="1"/>
</dbReference>
<dbReference type="Pfam" id="PF00126">
    <property type="entry name" value="HTH_1"/>
    <property type="match status" value="1"/>
</dbReference>
<dbReference type="GO" id="GO:0006351">
    <property type="term" value="P:DNA-templated transcription"/>
    <property type="evidence" value="ECO:0007669"/>
    <property type="project" value="TreeGrafter"/>
</dbReference>
<dbReference type="InterPro" id="IPR036390">
    <property type="entry name" value="WH_DNA-bd_sf"/>
</dbReference>
<feature type="domain" description="HTH lysR-type" evidence="5">
    <location>
        <begin position="1"/>
        <end position="59"/>
    </location>
</feature>
<dbReference type="SUPFAM" id="SSF46785">
    <property type="entry name" value="Winged helix' DNA-binding domain"/>
    <property type="match status" value="1"/>
</dbReference>
<dbReference type="InterPro" id="IPR036388">
    <property type="entry name" value="WH-like_DNA-bd_sf"/>
</dbReference>
<evidence type="ECO:0000313" key="6">
    <source>
        <dbReference type="EMBL" id="VBB10100.1"/>
    </source>
</evidence>
<keyword evidence="2" id="KW-0805">Transcription regulation</keyword>
<dbReference type="FunFam" id="1.10.10.10:FF:000001">
    <property type="entry name" value="LysR family transcriptional regulator"/>
    <property type="match status" value="1"/>
</dbReference>
<dbReference type="PANTHER" id="PTHR30537">
    <property type="entry name" value="HTH-TYPE TRANSCRIPTIONAL REGULATOR"/>
    <property type="match status" value="1"/>
</dbReference>
<dbReference type="Gene3D" id="3.40.190.290">
    <property type="match status" value="1"/>
</dbReference>
<dbReference type="GO" id="GO:0003700">
    <property type="term" value="F:DNA-binding transcription factor activity"/>
    <property type="evidence" value="ECO:0007669"/>
    <property type="project" value="InterPro"/>
</dbReference>
<dbReference type="Proteomes" id="UP000268684">
    <property type="component" value="Chromosome I"/>
</dbReference>
<dbReference type="PROSITE" id="PS50931">
    <property type="entry name" value="HTH_LYSR"/>
    <property type="match status" value="1"/>
</dbReference>